<dbReference type="RefSeq" id="WP_345402873.1">
    <property type="nucleotide sequence ID" value="NZ_BAABHG010000014.1"/>
</dbReference>
<dbReference type="InterPro" id="IPR037026">
    <property type="entry name" value="Vgr_OB-fold_dom_sf"/>
</dbReference>
<evidence type="ECO:0000259" key="1">
    <source>
        <dbReference type="Pfam" id="PF04717"/>
    </source>
</evidence>
<sequence length="191" mass="20187">MASERGNLLVGEVADLADPDHLGRVRVKFPELGGVLSDWAPLVTLMAGPKRGTLFRPEPGDEVLVGFLQGDMRAPYVLGGVWNKPEPPPPDDGDQAKNNWRSITSRSGHVLRFDDTGGAEKIEIIDSAGQRRVVLDKRKITVSADTGDVEVSAPSGSITLSAKDITVHATGSLALNGDTGVKVAGLTVDIN</sequence>
<dbReference type="SUPFAM" id="SSF69255">
    <property type="entry name" value="gp5 N-terminal domain-like"/>
    <property type="match status" value="1"/>
</dbReference>
<organism evidence="2 3">
    <name type="scientific">Amycolatopsis samaneae</name>
    <dbReference type="NCBI Taxonomy" id="664691"/>
    <lineage>
        <taxon>Bacteria</taxon>
        <taxon>Bacillati</taxon>
        <taxon>Actinomycetota</taxon>
        <taxon>Actinomycetes</taxon>
        <taxon>Pseudonocardiales</taxon>
        <taxon>Pseudonocardiaceae</taxon>
        <taxon>Amycolatopsis</taxon>
    </lineage>
</organism>
<dbReference type="SUPFAM" id="SSF69349">
    <property type="entry name" value="Phage fibre proteins"/>
    <property type="match status" value="1"/>
</dbReference>
<comment type="caution">
    <text evidence="2">The sequence shown here is derived from an EMBL/GenBank/DDBJ whole genome shotgun (WGS) entry which is preliminary data.</text>
</comment>
<evidence type="ECO:0000313" key="2">
    <source>
        <dbReference type="EMBL" id="MFD2459884.1"/>
    </source>
</evidence>
<evidence type="ECO:0000313" key="3">
    <source>
        <dbReference type="Proteomes" id="UP001597419"/>
    </source>
</evidence>
<reference evidence="3" key="1">
    <citation type="journal article" date="2019" name="Int. J. Syst. Evol. Microbiol.">
        <title>The Global Catalogue of Microorganisms (GCM) 10K type strain sequencing project: providing services to taxonomists for standard genome sequencing and annotation.</title>
        <authorList>
            <consortium name="The Broad Institute Genomics Platform"/>
            <consortium name="The Broad Institute Genome Sequencing Center for Infectious Disease"/>
            <person name="Wu L."/>
            <person name="Ma J."/>
        </authorList>
    </citation>
    <scope>NUCLEOTIDE SEQUENCE [LARGE SCALE GENOMIC DNA]</scope>
    <source>
        <strain evidence="3">CGMCC 4.7643</strain>
    </source>
</reference>
<dbReference type="Gene3D" id="2.40.50.230">
    <property type="entry name" value="Gp5 N-terminal domain"/>
    <property type="match status" value="1"/>
</dbReference>
<feature type="domain" description="Gp5/Type VI secretion system Vgr protein OB-fold" evidence="1">
    <location>
        <begin position="10"/>
        <end position="82"/>
    </location>
</feature>
<gene>
    <name evidence="2" type="ORF">ACFSYJ_14810</name>
</gene>
<proteinExistence type="predicted"/>
<accession>A0ABW5GF67</accession>
<dbReference type="EMBL" id="JBHUKU010000007">
    <property type="protein sequence ID" value="MFD2459884.1"/>
    <property type="molecule type" value="Genomic_DNA"/>
</dbReference>
<name>A0ABW5GF67_9PSEU</name>
<dbReference type="InterPro" id="IPR006531">
    <property type="entry name" value="Gp5/Vgr_OB"/>
</dbReference>
<dbReference type="Proteomes" id="UP001597419">
    <property type="component" value="Unassembled WGS sequence"/>
</dbReference>
<protein>
    <submittedName>
        <fullName evidence="2">Phage baseplate assembly protein V</fullName>
    </submittedName>
</protein>
<dbReference type="Pfam" id="PF04717">
    <property type="entry name" value="Phage_base_V"/>
    <property type="match status" value="1"/>
</dbReference>
<keyword evidence="3" id="KW-1185">Reference proteome</keyword>